<dbReference type="EMBL" id="JAWWNJ010000171">
    <property type="protein sequence ID" value="KAK6977172.1"/>
    <property type="molecule type" value="Genomic_DNA"/>
</dbReference>
<dbReference type="InterPro" id="IPR000679">
    <property type="entry name" value="Znf_GATA"/>
</dbReference>
<feature type="domain" description="GATA-type" evidence="2">
    <location>
        <begin position="222"/>
        <end position="254"/>
    </location>
</feature>
<dbReference type="Pfam" id="PF00320">
    <property type="entry name" value="GATA"/>
    <property type="match status" value="1"/>
</dbReference>
<keyword evidence="1" id="KW-0862">Zinc</keyword>
<dbReference type="SUPFAM" id="SSF57716">
    <property type="entry name" value="Glucocorticoid receptor-like (DNA-binding domain)"/>
    <property type="match status" value="1"/>
</dbReference>
<protein>
    <recommendedName>
        <fullName evidence="2">GATA-type domain-containing protein</fullName>
    </recommendedName>
</protein>
<dbReference type="AlphaFoldDB" id="A0AAV9ZAY8"/>
<evidence type="ECO:0000256" key="1">
    <source>
        <dbReference type="PROSITE-ProRule" id="PRU00094"/>
    </source>
</evidence>
<dbReference type="InterPro" id="IPR013088">
    <property type="entry name" value="Znf_NHR/GATA"/>
</dbReference>
<dbReference type="Gene3D" id="3.30.50.10">
    <property type="entry name" value="Erythroid Transcription Factor GATA-1, subunit A"/>
    <property type="match status" value="1"/>
</dbReference>
<evidence type="ECO:0000313" key="3">
    <source>
        <dbReference type="EMBL" id="KAK6977172.1"/>
    </source>
</evidence>
<dbReference type="SMART" id="SM00401">
    <property type="entry name" value="ZnF_GATA"/>
    <property type="match status" value="1"/>
</dbReference>
<keyword evidence="1" id="KW-0479">Metal-binding</keyword>
<dbReference type="GO" id="GO:0006355">
    <property type="term" value="P:regulation of DNA-templated transcription"/>
    <property type="evidence" value="ECO:0007669"/>
    <property type="project" value="InterPro"/>
</dbReference>
<dbReference type="GO" id="GO:0008270">
    <property type="term" value="F:zinc ion binding"/>
    <property type="evidence" value="ECO:0007669"/>
    <property type="project" value="UniProtKB-KW"/>
</dbReference>
<evidence type="ECO:0000259" key="2">
    <source>
        <dbReference type="PROSITE" id="PS50114"/>
    </source>
</evidence>
<name>A0AAV9ZAY8_9AGAR</name>
<dbReference type="CDD" id="cd00202">
    <property type="entry name" value="ZnF_GATA"/>
    <property type="match status" value="1"/>
</dbReference>
<comment type="caution">
    <text evidence="3">The sequence shown here is derived from an EMBL/GenBank/DDBJ whole genome shotgun (WGS) entry which is preliminary data.</text>
</comment>
<evidence type="ECO:0000313" key="4">
    <source>
        <dbReference type="Proteomes" id="UP001362999"/>
    </source>
</evidence>
<keyword evidence="1" id="KW-0863">Zinc-finger</keyword>
<dbReference type="PROSITE" id="PS50114">
    <property type="entry name" value="GATA_ZN_FINGER_2"/>
    <property type="match status" value="1"/>
</dbReference>
<reference evidence="3 4" key="1">
    <citation type="journal article" date="2024" name="J Genomics">
        <title>Draft genome sequencing and assembly of Favolaschia claudopus CIRM-BRFM 2984 isolated from oak limbs.</title>
        <authorList>
            <person name="Navarro D."/>
            <person name="Drula E."/>
            <person name="Chaduli D."/>
            <person name="Cazenave R."/>
            <person name="Ahrendt S."/>
            <person name="Wang J."/>
            <person name="Lipzen A."/>
            <person name="Daum C."/>
            <person name="Barry K."/>
            <person name="Grigoriev I.V."/>
            <person name="Favel A."/>
            <person name="Rosso M.N."/>
            <person name="Martin F."/>
        </authorList>
    </citation>
    <scope>NUCLEOTIDE SEQUENCE [LARGE SCALE GENOMIC DNA]</scope>
    <source>
        <strain evidence="3 4">CIRM-BRFM 2984</strain>
    </source>
</reference>
<dbReference type="Proteomes" id="UP001362999">
    <property type="component" value="Unassembled WGS sequence"/>
</dbReference>
<gene>
    <name evidence="3" type="ORF">R3P38DRAFT_3377679</name>
</gene>
<sequence>MFGISKRSHAIHPETRRRSLTLDENCNVAFTNTADDTGPFVSEQHHAPNINEFEGNSGQFRTDWHQLEANYMLDLESSSVNSVLIPPNPSSSLDEISNEYSLQHIPIANQSPAQQQGHHHTGPEQWVSPTSTVLAGMVPAPEPIQSQYNDSYIPVNPTIPGLEPTDAPHHQFCALLIERNVNPYEFISFMLTHRHLDADRLREILTSLAGRHVPSRRRRTIPREARICSECGTRETKQWRRDPGTKADLCNSCGQRAYRTRMG</sequence>
<dbReference type="GO" id="GO:0043565">
    <property type="term" value="F:sequence-specific DNA binding"/>
    <property type="evidence" value="ECO:0007669"/>
    <property type="project" value="InterPro"/>
</dbReference>
<proteinExistence type="predicted"/>
<accession>A0AAV9ZAY8</accession>
<keyword evidence="4" id="KW-1185">Reference proteome</keyword>
<organism evidence="3 4">
    <name type="scientific">Favolaschia claudopus</name>
    <dbReference type="NCBI Taxonomy" id="2862362"/>
    <lineage>
        <taxon>Eukaryota</taxon>
        <taxon>Fungi</taxon>
        <taxon>Dikarya</taxon>
        <taxon>Basidiomycota</taxon>
        <taxon>Agaricomycotina</taxon>
        <taxon>Agaricomycetes</taxon>
        <taxon>Agaricomycetidae</taxon>
        <taxon>Agaricales</taxon>
        <taxon>Marasmiineae</taxon>
        <taxon>Mycenaceae</taxon>
        <taxon>Favolaschia</taxon>
    </lineage>
</organism>